<dbReference type="EMBL" id="JBHSLA010000001">
    <property type="protein sequence ID" value="MFC5194482.1"/>
    <property type="molecule type" value="Genomic_DNA"/>
</dbReference>
<gene>
    <name evidence="1" type="ORF">ACFPH8_03980</name>
</gene>
<reference evidence="2" key="1">
    <citation type="journal article" date="2019" name="Int. J. Syst. Evol. Microbiol.">
        <title>The Global Catalogue of Microorganisms (GCM) 10K type strain sequencing project: providing services to taxonomists for standard genome sequencing and annotation.</title>
        <authorList>
            <consortium name="The Broad Institute Genomics Platform"/>
            <consortium name="The Broad Institute Genome Sequencing Center for Infectious Disease"/>
            <person name="Wu L."/>
            <person name="Ma J."/>
        </authorList>
    </citation>
    <scope>NUCLEOTIDE SEQUENCE [LARGE SCALE GENOMIC DNA]</scope>
    <source>
        <strain evidence="2">JCM 17978</strain>
    </source>
</reference>
<comment type="caution">
    <text evidence="1">The sequence shown here is derived from an EMBL/GenBank/DDBJ whole genome shotgun (WGS) entry which is preliminary data.</text>
</comment>
<evidence type="ECO:0000313" key="2">
    <source>
        <dbReference type="Proteomes" id="UP001596162"/>
    </source>
</evidence>
<organism evidence="1 2">
    <name type="scientific">Bizionia hallyeonensis</name>
    <dbReference type="NCBI Taxonomy" id="1123757"/>
    <lineage>
        <taxon>Bacteria</taxon>
        <taxon>Pseudomonadati</taxon>
        <taxon>Bacteroidota</taxon>
        <taxon>Flavobacteriia</taxon>
        <taxon>Flavobacteriales</taxon>
        <taxon>Flavobacteriaceae</taxon>
        <taxon>Bizionia</taxon>
    </lineage>
</organism>
<sequence length="138" mass="15687">MNMLLAYISIIFGFLSSDAPQLTINIQNIEKIQGYIIIGIYNAEEGFLEKDSEIKHYKLTVKENVERLIINDLPKGDYAISMYHDENSDGICNLNFIGIPKEPYGFSNNFKPKFSAPKFVDCKFSLIGDQVLNIKLVD</sequence>
<proteinExistence type="predicted"/>
<keyword evidence="2" id="KW-1185">Reference proteome</keyword>
<evidence type="ECO:0000313" key="1">
    <source>
        <dbReference type="EMBL" id="MFC5194482.1"/>
    </source>
</evidence>
<dbReference type="InterPro" id="IPR018673">
    <property type="entry name" value="DUF2141"/>
</dbReference>
<dbReference type="Proteomes" id="UP001596162">
    <property type="component" value="Unassembled WGS sequence"/>
</dbReference>
<dbReference type="RefSeq" id="WP_376858646.1">
    <property type="nucleotide sequence ID" value="NZ_JBHSLA010000001.1"/>
</dbReference>
<dbReference type="Pfam" id="PF09912">
    <property type="entry name" value="DUF2141"/>
    <property type="match status" value="1"/>
</dbReference>
<protein>
    <submittedName>
        <fullName evidence="1">DUF2141 domain-containing protein</fullName>
    </submittedName>
</protein>
<accession>A0ABW0C384</accession>
<name>A0ABW0C384_9FLAO</name>